<accession>I8AJK4</accession>
<dbReference type="Proteomes" id="UP000004080">
    <property type="component" value="Unassembled WGS sequence"/>
</dbReference>
<name>I8AJK4_9BACL</name>
<dbReference type="STRING" id="1196324.A374_08929"/>
<dbReference type="RefSeq" id="WP_007201879.1">
    <property type="nucleotide sequence ID" value="NZ_AKKV01000024.1"/>
</dbReference>
<evidence type="ECO:0000313" key="2">
    <source>
        <dbReference type="Proteomes" id="UP000004080"/>
    </source>
</evidence>
<dbReference type="AlphaFoldDB" id="I8AJK4"/>
<proteinExistence type="predicted"/>
<gene>
    <name evidence="1" type="ORF">A374_08929</name>
</gene>
<evidence type="ECO:0000313" key="1">
    <source>
        <dbReference type="EMBL" id="EIT85947.1"/>
    </source>
</evidence>
<reference evidence="1 2" key="1">
    <citation type="journal article" date="2012" name="J. Bacteriol.">
        <title>Genome of Bacillus macauensis ZFHKF-1, a Long-Chain-Forming Bacterium.</title>
        <authorList>
            <person name="Cai L."/>
            <person name="Zhang T."/>
        </authorList>
    </citation>
    <scope>NUCLEOTIDE SEQUENCE [LARGE SCALE GENOMIC DNA]</scope>
    <source>
        <strain evidence="1 2">ZFHKF-1</strain>
    </source>
</reference>
<sequence>MSKVEVGSIVKKKDGTNFNRSSYVVEVLKLDGKSKTFTYATNDGGRDYERLDQVELETPYKVGDKVIIEGRSKIHTLKNYVGHNHWEVMFRSVAYNERYFTIVTPKEPEWVTIGQVIDHLKEDEEAISSDWSIKAYWNDSVFEFKGIESKNPYGYLDKSDLNTKWRIVKKQPEYDFIEPYEAIKLLGEGETVLSHMGNVISEYRLFEGDLQLKVSSRGEWRGTSLVGERLTKGKWSRKAETE</sequence>
<dbReference type="EMBL" id="AKKV01000024">
    <property type="protein sequence ID" value="EIT85947.1"/>
    <property type="molecule type" value="Genomic_DNA"/>
</dbReference>
<keyword evidence="2" id="KW-1185">Reference proteome</keyword>
<organism evidence="1 2">
    <name type="scientific">Fictibacillus macauensis ZFHKF-1</name>
    <dbReference type="NCBI Taxonomy" id="1196324"/>
    <lineage>
        <taxon>Bacteria</taxon>
        <taxon>Bacillati</taxon>
        <taxon>Bacillota</taxon>
        <taxon>Bacilli</taxon>
        <taxon>Bacillales</taxon>
        <taxon>Fictibacillaceae</taxon>
        <taxon>Fictibacillus</taxon>
    </lineage>
</organism>
<dbReference type="PATRIC" id="fig|1196324.3.peg.1826"/>
<protein>
    <submittedName>
        <fullName evidence="1">Uncharacterized protein</fullName>
    </submittedName>
</protein>
<comment type="caution">
    <text evidence="1">The sequence shown here is derived from an EMBL/GenBank/DDBJ whole genome shotgun (WGS) entry which is preliminary data.</text>
</comment>